<evidence type="ECO:0000313" key="7">
    <source>
        <dbReference type="EMBL" id="MDM8562082.1"/>
    </source>
</evidence>
<dbReference type="Proteomes" id="UP001171945">
    <property type="component" value="Unassembled WGS sequence"/>
</dbReference>
<dbReference type="InterPro" id="IPR052541">
    <property type="entry name" value="SQRD"/>
</dbReference>
<evidence type="ECO:0000256" key="3">
    <source>
        <dbReference type="ARBA" id="ARBA00022827"/>
    </source>
</evidence>
<feature type="domain" description="FAD/NAD(P)-binding" evidence="4">
    <location>
        <begin position="32"/>
        <end position="147"/>
    </location>
</feature>
<dbReference type="InterPro" id="IPR016156">
    <property type="entry name" value="FAD/NAD-linked_Rdtase_dimer_sf"/>
</dbReference>
<dbReference type="InterPro" id="IPR036188">
    <property type="entry name" value="FAD/NAD-bd_sf"/>
</dbReference>
<organism evidence="7 8">
    <name type="scientific">Candidatus Marithioploca araucensis</name>
    <dbReference type="NCBI Taxonomy" id="70273"/>
    <lineage>
        <taxon>Bacteria</taxon>
        <taxon>Pseudomonadati</taxon>
        <taxon>Pseudomonadota</taxon>
        <taxon>Gammaproteobacteria</taxon>
        <taxon>Thiotrichales</taxon>
        <taxon>Thiotrichaceae</taxon>
        <taxon>Candidatus Marithioploca</taxon>
    </lineage>
</organism>
<name>A0ABT7VQZ5_9GAMM</name>
<evidence type="ECO:0000256" key="2">
    <source>
        <dbReference type="ARBA" id="ARBA00022729"/>
    </source>
</evidence>
<protein>
    <submittedName>
        <fullName evidence="7">FCSD flavin-binding domain-containing protein</fullName>
    </submittedName>
</protein>
<dbReference type="InterPro" id="IPR049386">
    <property type="entry name" value="FCSD_central"/>
</dbReference>
<dbReference type="Pfam" id="PF10518">
    <property type="entry name" value="TAT_signal"/>
    <property type="match status" value="1"/>
</dbReference>
<dbReference type="Pfam" id="PF07992">
    <property type="entry name" value="Pyr_redox_2"/>
    <property type="match status" value="1"/>
</dbReference>
<evidence type="ECO:0000259" key="6">
    <source>
        <dbReference type="Pfam" id="PF21706"/>
    </source>
</evidence>
<dbReference type="PANTHER" id="PTHR43755:SF1">
    <property type="entry name" value="FAD-DEPENDENT PYRIDINE NUCLEOTIDE-DISULPHIDE OXIDOREDUCTASE"/>
    <property type="match status" value="1"/>
</dbReference>
<keyword evidence="2" id="KW-0732">Signal</keyword>
<dbReference type="InterPro" id="IPR019546">
    <property type="entry name" value="TAT_signal_bac_arc"/>
</dbReference>
<keyword evidence="3" id="KW-0274">FAD</keyword>
<dbReference type="InterPro" id="IPR037092">
    <property type="entry name" value="FlavoCytC_S_DH_flav-bd_sf"/>
</dbReference>
<evidence type="ECO:0000313" key="8">
    <source>
        <dbReference type="Proteomes" id="UP001171945"/>
    </source>
</evidence>
<dbReference type="SUPFAM" id="SSF51905">
    <property type="entry name" value="FAD/NAD(P)-binding domain"/>
    <property type="match status" value="2"/>
</dbReference>
<gene>
    <name evidence="7" type="ORF">QUF54_01890</name>
</gene>
<evidence type="ECO:0000259" key="5">
    <source>
        <dbReference type="Pfam" id="PF09242"/>
    </source>
</evidence>
<dbReference type="InterPro" id="IPR023753">
    <property type="entry name" value="FAD/NAD-binding_dom"/>
</dbReference>
<accession>A0ABT7VQZ5</accession>
<keyword evidence="8" id="KW-1185">Reference proteome</keyword>
<dbReference type="Gene3D" id="3.90.760.10">
    <property type="entry name" value="Flavocytochrome c sulphide dehydrogenase, flavin-binding domain"/>
    <property type="match status" value="1"/>
</dbReference>
<dbReference type="Gene3D" id="3.50.50.60">
    <property type="entry name" value="FAD/NAD(P)-binding domain"/>
    <property type="match status" value="2"/>
</dbReference>
<evidence type="ECO:0000256" key="1">
    <source>
        <dbReference type="ARBA" id="ARBA00022630"/>
    </source>
</evidence>
<sequence>MNRRNFIKITAGVTAAAMTGCTTIPTRTENKRVVVIGGGAGGATAAKYIRKTDQSIEVTLIEQNKHYYTCFLSNEVLGGWRNFDSIKFSYDGLKKYGVKVVHNRATGIDPVNKLVTTQSGTFHYDRLIVSPGIDFKWETIEGYNESVAEKIPHAWNSGFQTALLRKQLEAMKDGGRVIITVPRRPFRCHPGPYGRASVIADYLKQHKPKSKVLILEASEKFAQQKLFIQAWKKLYGYGTDNSIIEWLPFSEGGEVIRVDAKKRTVYTEPFEDQHVGDVLNVIPQQKAGKIAFLGDLVDETGWCPINQKTFESERHKDIHIIGDAAIASPMARAANAANSQAKVCALVIVKALRGEEMVPPFFINACYSILGKEYGISVAAVYHLEDDKIKWIRGAGGISPMDGSPELRKREVLYAHSWFKNLTYDIFG</sequence>
<keyword evidence="1" id="KW-0285">Flavoprotein</keyword>
<feature type="domain" description="Flavocytochrome c sulphide dehydrogenase flavin-binding" evidence="5">
    <location>
        <begin position="359"/>
        <end position="427"/>
    </location>
</feature>
<evidence type="ECO:0000259" key="4">
    <source>
        <dbReference type="Pfam" id="PF07992"/>
    </source>
</evidence>
<dbReference type="PROSITE" id="PS51257">
    <property type="entry name" value="PROKAR_LIPOPROTEIN"/>
    <property type="match status" value="1"/>
</dbReference>
<dbReference type="PANTHER" id="PTHR43755">
    <property type="match status" value="1"/>
</dbReference>
<reference evidence="7" key="1">
    <citation type="submission" date="2023-06" db="EMBL/GenBank/DDBJ databases">
        <title>Uncultivated large filamentous bacteria from sulfidic sediments reveal new species and different genomic features in energy metabolism and defense.</title>
        <authorList>
            <person name="Fonseca A."/>
        </authorList>
    </citation>
    <scope>NUCLEOTIDE SEQUENCE</scope>
    <source>
        <strain evidence="7">HSG4</strain>
    </source>
</reference>
<feature type="domain" description="Sulfide dehydrogenase [flavocytochrome c] flavoprotein chain central" evidence="6">
    <location>
        <begin position="161"/>
        <end position="283"/>
    </location>
</feature>
<dbReference type="Pfam" id="PF21706">
    <property type="entry name" value="FCSD_central"/>
    <property type="match status" value="1"/>
</dbReference>
<comment type="caution">
    <text evidence="7">The sequence shown here is derived from an EMBL/GenBank/DDBJ whole genome shotgun (WGS) entry which is preliminary data.</text>
</comment>
<dbReference type="Pfam" id="PF09242">
    <property type="entry name" value="FCSD-flav_bind"/>
    <property type="match status" value="1"/>
</dbReference>
<dbReference type="InterPro" id="IPR015323">
    <property type="entry name" value="FlavoCytC_S_DH_flav-bd"/>
</dbReference>
<proteinExistence type="predicted"/>
<dbReference type="EMBL" id="JAUCGM010000052">
    <property type="protein sequence ID" value="MDM8562082.1"/>
    <property type="molecule type" value="Genomic_DNA"/>
</dbReference>
<dbReference type="SUPFAM" id="SSF55424">
    <property type="entry name" value="FAD/NAD-linked reductases, dimerisation (C-terminal) domain"/>
    <property type="match status" value="1"/>
</dbReference>